<dbReference type="GO" id="GO:0043041">
    <property type="term" value="P:amino acid activation for nonribosomal peptide biosynthetic process"/>
    <property type="evidence" value="ECO:0007669"/>
    <property type="project" value="TreeGrafter"/>
</dbReference>
<dbReference type="InterPro" id="IPR020806">
    <property type="entry name" value="PKS_PP-bd"/>
</dbReference>
<dbReference type="GO" id="GO:0044550">
    <property type="term" value="P:secondary metabolite biosynthetic process"/>
    <property type="evidence" value="ECO:0007669"/>
    <property type="project" value="TreeGrafter"/>
</dbReference>
<evidence type="ECO:0000256" key="1">
    <source>
        <dbReference type="ARBA" id="ARBA00022450"/>
    </source>
</evidence>
<gene>
    <name evidence="5" type="ORF">DKT69_11030</name>
</gene>
<evidence type="ECO:0000256" key="3">
    <source>
        <dbReference type="SAM" id="MobiDB-lite"/>
    </source>
</evidence>
<evidence type="ECO:0000313" key="6">
    <source>
        <dbReference type="Proteomes" id="UP000246050"/>
    </source>
</evidence>
<feature type="region of interest" description="Disordered" evidence="3">
    <location>
        <begin position="1"/>
        <end position="24"/>
    </location>
</feature>
<dbReference type="Proteomes" id="UP000246050">
    <property type="component" value="Unassembled WGS sequence"/>
</dbReference>
<dbReference type="InterPro" id="IPR036736">
    <property type="entry name" value="ACP-like_sf"/>
</dbReference>
<dbReference type="InterPro" id="IPR010071">
    <property type="entry name" value="AA_adenyl_dom"/>
</dbReference>
<dbReference type="Gene3D" id="3.40.50.12780">
    <property type="entry name" value="N-terminal domain of ligase-like"/>
    <property type="match status" value="1"/>
</dbReference>
<dbReference type="EMBL" id="QGKS01000184">
    <property type="protein sequence ID" value="PWR15423.1"/>
    <property type="molecule type" value="Genomic_DNA"/>
</dbReference>
<dbReference type="InterPro" id="IPR009081">
    <property type="entry name" value="PP-bd_ACP"/>
</dbReference>
<reference evidence="5 6" key="1">
    <citation type="submission" date="2018-05" db="EMBL/GenBank/DDBJ databases">
        <title>Micromonosporas from Atacama Desert.</title>
        <authorList>
            <person name="Carro L."/>
            <person name="Golinska P."/>
            <person name="Klenk H.-P."/>
            <person name="Goodfellow M."/>
        </authorList>
    </citation>
    <scope>NUCLEOTIDE SEQUENCE [LARGE SCALE GENOMIC DNA]</scope>
    <source>
        <strain evidence="5 6">4G51</strain>
    </source>
</reference>
<evidence type="ECO:0000259" key="4">
    <source>
        <dbReference type="PROSITE" id="PS50075"/>
    </source>
</evidence>
<dbReference type="SUPFAM" id="SSF47336">
    <property type="entry name" value="ACP-like"/>
    <property type="match status" value="1"/>
</dbReference>
<dbReference type="InterPro" id="IPR020845">
    <property type="entry name" value="AMP-binding_CS"/>
</dbReference>
<dbReference type="Pfam" id="PF00501">
    <property type="entry name" value="AMP-binding"/>
    <property type="match status" value="1"/>
</dbReference>
<keyword evidence="2" id="KW-0597">Phosphoprotein</keyword>
<dbReference type="GO" id="GO:0031177">
    <property type="term" value="F:phosphopantetheine binding"/>
    <property type="evidence" value="ECO:0007669"/>
    <property type="project" value="InterPro"/>
</dbReference>
<dbReference type="PROSITE" id="PS50075">
    <property type="entry name" value="CARRIER"/>
    <property type="match status" value="1"/>
</dbReference>
<feature type="domain" description="Carrier" evidence="4">
    <location>
        <begin position="728"/>
        <end position="803"/>
    </location>
</feature>
<dbReference type="InterPro" id="IPR042099">
    <property type="entry name" value="ANL_N_sf"/>
</dbReference>
<proteinExistence type="predicted"/>
<dbReference type="SMART" id="SM00823">
    <property type="entry name" value="PKS_PP"/>
    <property type="match status" value="1"/>
</dbReference>
<dbReference type="InterPro" id="IPR045851">
    <property type="entry name" value="AMP-bd_C_sf"/>
</dbReference>
<name>A0A317DRF4_9ACTN</name>
<dbReference type="InterPro" id="IPR025110">
    <property type="entry name" value="AMP-bd_C"/>
</dbReference>
<evidence type="ECO:0000313" key="5">
    <source>
        <dbReference type="EMBL" id="PWR15423.1"/>
    </source>
</evidence>
<dbReference type="GO" id="GO:0005737">
    <property type="term" value="C:cytoplasm"/>
    <property type="evidence" value="ECO:0007669"/>
    <property type="project" value="TreeGrafter"/>
</dbReference>
<dbReference type="Gene3D" id="1.10.1200.10">
    <property type="entry name" value="ACP-like"/>
    <property type="match status" value="1"/>
</dbReference>
<protein>
    <submittedName>
        <fullName evidence="5">Thioester reductase</fullName>
    </submittedName>
</protein>
<sequence length="834" mass="87094">MGPTTTPLVSGPVTIAEPAPTEHPSSVVLDAGLSARLTDLAARHGVPREVAAVVAAALLVRRWTGRVMVSVRCPDTGYLLDLTGDRPVREVLAGAAVSIRRTSRTEDCAAPSAGPAEPSSAPVEPFADGIELATRTDVSRWEIRLGDCPAELDGPLLADLVTLLAALAGDDGVSTAHLLPVSAYERRRASRWAELHGGAAGARPERAPGDTIPAAFAAQLRRTPDHPAVLADDGCLTYRELASAVVATATVIRSTAGTRPGGQVALLCRHGAGTVVALLAALAAGRAYVPLDPTFPAHRLARILADSDADVLLTDAEHAGQADRLRELAGRAELRIVPVAPAVGPADLADLAELAAGLATPAGPDDPAYLLYTSGSTGAPKGVVQSHRNVLFGVGNHIRNFALTPADRTSVLTSFGYDMAVTDTFSALLSGAAAVPVDIRSEGLGHLARTLAMRGVTVYHSTPTVYRYLCASLGPDATLPAIRAVLLGGEEVTRHDVELARRHFAPDAVFVNGYGTTEISFAAQDHLPADAPLAHAVVPIGHPLDGIDVLLLDPAGRPTCLTGEVVVRSAHVALGYWRLPELTAGRFGEHDGVRTYRTGDLARRLPDGRLVFLGRADRLVKIRGHRVELGEVEAALAALPGVGHAAVVARPRTGGAGAGDREIIGYVVPSPDASVDPTALRAGLAIRLPDFMLPRTVVAVDALPMGVTGKLDVAALPPPPPGRFADAAGQDPLETIIAASWCEVLGLDRVGRETAFVDLGGHSLLMALVQQRLEATLNRRVPLVRLFEFPTVAGLAAHLRAGEPVDGPGAEDDALLRAAGRMRRRRRARSGETV</sequence>
<dbReference type="RefSeq" id="WP_109801466.1">
    <property type="nucleotide sequence ID" value="NZ_QGKS01000184.1"/>
</dbReference>
<dbReference type="PROSITE" id="PS00455">
    <property type="entry name" value="AMP_BINDING"/>
    <property type="match status" value="1"/>
</dbReference>
<dbReference type="Gene3D" id="3.30.300.30">
    <property type="match status" value="1"/>
</dbReference>
<comment type="caution">
    <text evidence="5">The sequence shown here is derived from an EMBL/GenBank/DDBJ whole genome shotgun (WGS) entry which is preliminary data.</text>
</comment>
<dbReference type="Pfam" id="PF13193">
    <property type="entry name" value="AMP-binding_C"/>
    <property type="match status" value="1"/>
</dbReference>
<keyword evidence="1" id="KW-0596">Phosphopantetheine</keyword>
<dbReference type="SUPFAM" id="SSF56801">
    <property type="entry name" value="Acetyl-CoA synthetase-like"/>
    <property type="match status" value="1"/>
</dbReference>
<dbReference type="PANTHER" id="PTHR45527:SF1">
    <property type="entry name" value="FATTY ACID SYNTHASE"/>
    <property type="match status" value="1"/>
</dbReference>
<dbReference type="Pfam" id="PF00550">
    <property type="entry name" value="PP-binding"/>
    <property type="match status" value="1"/>
</dbReference>
<accession>A0A317DRF4</accession>
<dbReference type="NCBIfam" id="TIGR01733">
    <property type="entry name" value="AA-adenyl-dom"/>
    <property type="match status" value="1"/>
</dbReference>
<dbReference type="OrthoDB" id="4477213at2"/>
<dbReference type="AlphaFoldDB" id="A0A317DRF4"/>
<dbReference type="PANTHER" id="PTHR45527">
    <property type="entry name" value="NONRIBOSOMAL PEPTIDE SYNTHETASE"/>
    <property type="match status" value="1"/>
</dbReference>
<dbReference type="CDD" id="cd05930">
    <property type="entry name" value="A_NRPS"/>
    <property type="match status" value="1"/>
</dbReference>
<organism evidence="5 6">
    <name type="scientific">Micromonospora sicca</name>
    <dbReference type="NCBI Taxonomy" id="2202420"/>
    <lineage>
        <taxon>Bacteria</taxon>
        <taxon>Bacillati</taxon>
        <taxon>Actinomycetota</taxon>
        <taxon>Actinomycetes</taxon>
        <taxon>Micromonosporales</taxon>
        <taxon>Micromonosporaceae</taxon>
        <taxon>Micromonospora</taxon>
    </lineage>
</organism>
<evidence type="ECO:0000256" key="2">
    <source>
        <dbReference type="ARBA" id="ARBA00022553"/>
    </source>
</evidence>
<dbReference type="InterPro" id="IPR000873">
    <property type="entry name" value="AMP-dep_synth/lig_dom"/>
</dbReference>